<feature type="region of interest" description="Disordered" evidence="1">
    <location>
        <begin position="649"/>
        <end position="699"/>
    </location>
</feature>
<reference evidence="2 3" key="1">
    <citation type="journal article" date="2023" name="Sci. Data">
        <title>Genome assembly of the Korean intertidal mud-creeper Batillaria attramentaria.</title>
        <authorList>
            <person name="Patra A.K."/>
            <person name="Ho P.T."/>
            <person name="Jun S."/>
            <person name="Lee S.J."/>
            <person name="Kim Y."/>
            <person name="Won Y.J."/>
        </authorList>
    </citation>
    <scope>NUCLEOTIDE SEQUENCE [LARGE SCALE GENOMIC DNA]</scope>
    <source>
        <strain evidence="2">Wonlab-2016</strain>
    </source>
</reference>
<sequence>MEPSSMDLDDHGTGAVAVRQLQGDWLHHLLGDVKDRWQQIGAAHGFTSDREIIHYLVEHYDRTRHQASTVPCCTHCQAPLDSLCPKCRQLPSGSHSFSPFAHSSDSLQRTNPTEEGAVARRTTTEVPLATENRKIHEVLTTEACSPSQLLFPTVGSDVSTDRSNFENNNDSLHKSHCLCETHVHGQTKRCKLKYDAAQNSSLPSQTCTAHTQDTSESTGAAGEDEQDVPPAVPAPCQSNSNCSDTSAADGKSVPVSDNSRSLPQPSSSTKTVPSEGSPINVISDVSFVDDFEINFAEEAPTDHGAVNDDQIVELHTPKADRLSAGYVSPTDDDAEGAPLSPTDDDAEGAPLSPTDDTLGIPVSPVDDAPIISPSLVDDAPIISPSLVDDAPIISPSPVDDAPIISPSPVDDAPIISPSPVDDAPIISPSSVDDATSISPYPVDDAPIISPSSVDDAPIISPSPVDDAPGISPYPVDDAPGIPLCTSSILVSPADGTGTIPVSTTDDAPHIPVSPAPDIPQPVVHDASDILVFLADDAPGIPVSPSNDTLGVPRPAVDDAASFPVSVTDDAPVISGVSSATEKRASLPPASNPIVVNATPGKIKSEINCTARPTSGRSFHPKNAILSMPVLVPSDDTSQNDDFDQYTVSSAIGEPEREPTATFTETSQAEESCGGLASPSFTSDTGCMETAGDESSHDDAEYCTPDENGVHVGGRKLADGNHVTGAMDNTDLSAHHNSEALEENVTGGVAENQPDTFVMSEVEADVGADVSERDTEFEAAGGSGPENTTALNLEAGNLGLDTQVQNWYGGVSMFYVSGVGETDALTNEKLQPHSRRKNRPLKKRAPEHGKSEEKGMNTRSRTRRSAKGQTSSKPSLESLSSGEYVNLEAEDSSGQKIIVTLPVIPLVRLQVANLPIHVAGEQPDTTDVAKARLRRRPTQDSGKKVPSSSSLPLGGNGQASRKRPLATADKTSDAASIFTM</sequence>
<evidence type="ECO:0000256" key="1">
    <source>
        <dbReference type="SAM" id="MobiDB-lite"/>
    </source>
</evidence>
<feature type="compositionally biased region" description="Polar residues" evidence="1">
    <location>
        <begin position="201"/>
        <end position="218"/>
    </location>
</feature>
<protein>
    <submittedName>
        <fullName evidence="2">Uncharacterized protein</fullName>
    </submittedName>
</protein>
<evidence type="ECO:0000313" key="2">
    <source>
        <dbReference type="EMBL" id="KAK7476158.1"/>
    </source>
</evidence>
<dbReference type="Proteomes" id="UP001519460">
    <property type="component" value="Unassembled WGS sequence"/>
</dbReference>
<comment type="caution">
    <text evidence="2">The sequence shown here is derived from an EMBL/GenBank/DDBJ whole genome shotgun (WGS) entry which is preliminary data.</text>
</comment>
<dbReference type="AlphaFoldDB" id="A0ABD0JNB5"/>
<accession>A0ABD0JNB5</accession>
<feature type="non-terminal residue" evidence="2">
    <location>
        <position position="979"/>
    </location>
</feature>
<proteinExistence type="predicted"/>
<feature type="compositionally biased region" description="Polar residues" evidence="1">
    <location>
        <begin position="255"/>
        <end position="274"/>
    </location>
</feature>
<feature type="region of interest" description="Disordered" evidence="1">
    <location>
        <begin position="824"/>
        <end position="880"/>
    </location>
</feature>
<feature type="compositionally biased region" description="Polar residues" evidence="1">
    <location>
        <begin position="98"/>
        <end position="113"/>
    </location>
</feature>
<feature type="region of interest" description="Disordered" evidence="1">
    <location>
        <begin position="98"/>
        <end position="124"/>
    </location>
</feature>
<gene>
    <name evidence="2" type="ORF">BaRGS_00032582</name>
</gene>
<name>A0ABD0JNB5_9CAEN</name>
<feature type="compositionally biased region" description="Low complexity" evidence="1">
    <location>
        <begin position="943"/>
        <end position="952"/>
    </location>
</feature>
<feature type="compositionally biased region" description="Basic residues" evidence="1">
    <location>
        <begin position="831"/>
        <end position="842"/>
    </location>
</feature>
<organism evidence="2 3">
    <name type="scientific">Batillaria attramentaria</name>
    <dbReference type="NCBI Taxonomy" id="370345"/>
    <lineage>
        <taxon>Eukaryota</taxon>
        <taxon>Metazoa</taxon>
        <taxon>Spiralia</taxon>
        <taxon>Lophotrochozoa</taxon>
        <taxon>Mollusca</taxon>
        <taxon>Gastropoda</taxon>
        <taxon>Caenogastropoda</taxon>
        <taxon>Sorbeoconcha</taxon>
        <taxon>Cerithioidea</taxon>
        <taxon>Batillariidae</taxon>
        <taxon>Batillaria</taxon>
    </lineage>
</organism>
<keyword evidence="3" id="KW-1185">Reference proteome</keyword>
<dbReference type="EMBL" id="JACVVK020000383">
    <property type="protein sequence ID" value="KAK7476158.1"/>
    <property type="molecule type" value="Genomic_DNA"/>
</dbReference>
<feature type="compositionally biased region" description="Basic and acidic residues" evidence="1">
    <location>
        <begin position="843"/>
        <end position="855"/>
    </location>
</feature>
<feature type="compositionally biased region" description="Low complexity" evidence="1">
    <location>
        <begin position="870"/>
        <end position="880"/>
    </location>
</feature>
<feature type="compositionally biased region" description="Polar residues" evidence="1">
    <location>
        <begin position="660"/>
        <end position="669"/>
    </location>
</feature>
<feature type="compositionally biased region" description="Polar residues" evidence="1">
    <location>
        <begin position="236"/>
        <end position="246"/>
    </location>
</feature>
<evidence type="ECO:0000313" key="3">
    <source>
        <dbReference type="Proteomes" id="UP001519460"/>
    </source>
</evidence>
<feature type="region of interest" description="Disordered" evidence="1">
    <location>
        <begin position="201"/>
        <end position="279"/>
    </location>
</feature>
<feature type="region of interest" description="Disordered" evidence="1">
    <location>
        <begin position="320"/>
        <end position="361"/>
    </location>
</feature>
<feature type="region of interest" description="Disordered" evidence="1">
    <location>
        <begin position="932"/>
        <end position="979"/>
    </location>
</feature>